<gene>
    <name evidence="4" type="ORF">llap_1230</name>
</gene>
<dbReference type="SUPFAM" id="SSF54001">
    <property type="entry name" value="Cysteine proteinases"/>
    <property type="match status" value="1"/>
</dbReference>
<dbReference type="EMBL" id="KZ505652">
    <property type="protein sequence ID" value="PKU48489.1"/>
    <property type="molecule type" value="Genomic_DNA"/>
</dbReference>
<reference evidence="5" key="2">
    <citation type="submission" date="2017-12" db="EMBL/GenBank/DDBJ databases">
        <title>Genome sequence of the Bar-tailed Godwit (Limosa lapponica baueri).</title>
        <authorList>
            <person name="Lima N.C.B."/>
            <person name="Parody-Merino A.M."/>
            <person name="Battley P.F."/>
            <person name="Fidler A.E."/>
            <person name="Prosdocimi F."/>
        </authorList>
    </citation>
    <scope>NUCLEOTIDE SEQUENCE [LARGE SCALE GENOMIC DNA]</scope>
</reference>
<feature type="domain" description="KY-like immunoglobulin-like" evidence="3">
    <location>
        <begin position="586"/>
        <end position="690"/>
    </location>
</feature>
<feature type="region of interest" description="Disordered" evidence="1">
    <location>
        <begin position="1"/>
        <end position="58"/>
    </location>
</feature>
<dbReference type="GO" id="GO:0005737">
    <property type="term" value="C:cytoplasm"/>
    <property type="evidence" value="ECO:0007669"/>
    <property type="project" value="TreeGrafter"/>
</dbReference>
<dbReference type="PANTHER" id="PTHR46333:SF4">
    <property type="entry name" value="TRANSGLUTAMINASE-LIKE DOMAIN-CONTAINING PROTEIN"/>
    <property type="match status" value="1"/>
</dbReference>
<dbReference type="PANTHER" id="PTHR46333">
    <property type="entry name" value="CYTOKINESIS PROTEIN 3"/>
    <property type="match status" value="1"/>
</dbReference>
<dbReference type="InterPro" id="IPR056564">
    <property type="entry name" value="Ig-like_KY"/>
</dbReference>
<dbReference type="InterPro" id="IPR002931">
    <property type="entry name" value="Transglutaminase-like"/>
</dbReference>
<keyword evidence="5" id="KW-1185">Reference proteome</keyword>
<feature type="domain" description="KY-like immunoglobulin-like" evidence="3">
    <location>
        <begin position="326"/>
        <end position="449"/>
    </location>
</feature>
<evidence type="ECO:0000259" key="2">
    <source>
        <dbReference type="Pfam" id="PF01841"/>
    </source>
</evidence>
<accession>A0A2I0UR22</accession>
<protein>
    <submittedName>
        <fullName evidence="4">Kyphoscoliosis peptidase-like</fullName>
    </submittedName>
</protein>
<dbReference type="OrthoDB" id="6129702at2759"/>
<evidence type="ECO:0000313" key="4">
    <source>
        <dbReference type="EMBL" id="PKU48489.1"/>
    </source>
</evidence>
<evidence type="ECO:0000256" key="1">
    <source>
        <dbReference type="SAM" id="MobiDB-lite"/>
    </source>
</evidence>
<dbReference type="InterPro" id="IPR038765">
    <property type="entry name" value="Papain-like_cys_pep_sf"/>
</dbReference>
<organism evidence="4 5">
    <name type="scientific">Limosa lapponica baueri</name>
    <dbReference type="NCBI Taxonomy" id="1758121"/>
    <lineage>
        <taxon>Eukaryota</taxon>
        <taxon>Metazoa</taxon>
        <taxon>Chordata</taxon>
        <taxon>Craniata</taxon>
        <taxon>Vertebrata</taxon>
        <taxon>Euteleostomi</taxon>
        <taxon>Archelosauria</taxon>
        <taxon>Archosauria</taxon>
        <taxon>Dinosauria</taxon>
        <taxon>Saurischia</taxon>
        <taxon>Theropoda</taxon>
        <taxon>Coelurosauria</taxon>
        <taxon>Aves</taxon>
        <taxon>Neognathae</taxon>
        <taxon>Neoaves</taxon>
        <taxon>Charadriiformes</taxon>
        <taxon>Scolopacidae</taxon>
        <taxon>Limosa</taxon>
    </lineage>
</organism>
<evidence type="ECO:0000259" key="3">
    <source>
        <dbReference type="Pfam" id="PF23265"/>
    </source>
</evidence>
<dbReference type="Pfam" id="PF23265">
    <property type="entry name" value="Ig-like_KY"/>
    <property type="match status" value="3"/>
</dbReference>
<sequence length="951" mass="107342">MKTSYDRGKSSKSQAIKANEPIPSLSSRNGNHHEKQTTQSTLRRAHPRNHGENEMPSRAENILPGWREAHMSDVCNGNFSLGHISEEIGCKTLEKLPHQMTSVNRNKERVLKEVSTTEEVRDEPKDSPSRGVFTFWANKVNNSNPRATFKKPLQKLSVTAGSCSPTLLPEEGLSSLEEKQQAKNPQRKTRRDLFSDSKVFSHVDTHVLQVSQQLKSGHTGLSVQAIVPLITAKSQSKLEMVRAIWFWLCHNIEYDVDGFLGLSQKIHMPEQVLQTGRAVCSGYAHLCREMCRHDDFFFLTDPEHFIETHWPEDPQWQLLQPPVLQEDFEQRVFKTSEFFRLQLSLLSPDTSLLKTAHGEVSVMLRSTHPTEFTYQLSKLQGTITGEDVSSVHGMMTVSENNMTIKVTPPTEGLFDLMIFARHADSQDPYNWVCSYQIQCLEPHNAEKLPENPFHFWGLHQKVKDFGIKESSHKGELLVAPQGNLLLTLQTSRPLLAMYELTNKDLDAALSKKCLAAQAEEEKLSCHVLCPFEGYYRLSVFVKDLGGSTFRNTANFLIRCLRPINQNELFPSGLSVHCGSGISSNSHGLSNPSHSSPIITTKLGKCNITFHVPADIEVTASLSKDRVISTKYPLERYVLVTHLRTKVSVCVVLPESGVYKVGLFGRSKDHNDFAHICDYVIRCFSDPSWPPFPRVYSQWRRGCVLLEPRTGVLQEQSWVRFRIKVPKAYQAVILGQEKTVLQQTLNVVWEGDVFTGAAGTQIKLAAKFSQHCSSLEVILAFEVEGGSPASLGCSGESDIPPPSFGGALTAHPQMKQVSIVLNPEHRKTGPLQQTLQPRNKQRDQRVQDRAYRILNDVDVSLLCYCVLQHQSFYDRLAWDKKLKGLKSQSNAHHCLQDRLAIYEPNKAPFVCKHVGKEIPDQFTLEDRGAHEELSRTGNICRYYQTCQNGRNN</sequence>
<dbReference type="Gene3D" id="3.10.620.30">
    <property type="match status" value="1"/>
</dbReference>
<dbReference type="Proteomes" id="UP000233556">
    <property type="component" value="Unassembled WGS sequence"/>
</dbReference>
<proteinExistence type="predicted"/>
<dbReference type="InterPro" id="IPR052557">
    <property type="entry name" value="CAP/Cytokinesis_protein"/>
</dbReference>
<feature type="domain" description="Transglutaminase-like" evidence="2">
    <location>
        <begin position="228"/>
        <end position="293"/>
    </location>
</feature>
<dbReference type="Pfam" id="PF01841">
    <property type="entry name" value="Transglut_core"/>
    <property type="match status" value="1"/>
</dbReference>
<evidence type="ECO:0000313" key="5">
    <source>
        <dbReference type="Proteomes" id="UP000233556"/>
    </source>
</evidence>
<reference evidence="5" key="1">
    <citation type="submission" date="2017-11" db="EMBL/GenBank/DDBJ databases">
        <authorList>
            <person name="Lima N.C."/>
            <person name="Parody-Merino A.M."/>
            <person name="Battley P.F."/>
            <person name="Fidler A.E."/>
            <person name="Prosdocimi F."/>
        </authorList>
    </citation>
    <scope>NUCLEOTIDE SEQUENCE [LARGE SCALE GENOMIC DNA]</scope>
</reference>
<feature type="domain" description="KY-like immunoglobulin-like" evidence="3">
    <location>
        <begin position="465"/>
        <end position="570"/>
    </location>
</feature>
<dbReference type="AlphaFoldDB" id="A0A2I0UR22"/>
<name>A0A2I0UR22_LIMLA</name>
<feature type="region of interest" description="Disordered" evidence="1">
    <location>
        <begin position="169"/>
        <end position="190"/>
    </location>
</feature>